<feature type="domain" description="LD-carboxypeptidase C-terminal" evidence="8">
    <location>
        <begin position="163"/>
        <end position="272"/>
    </location>
</feature>
<evidence type="ECO:0000256" key="6">
    <source>
        <dbReference type="PIRSR" id="PIRSR028757-1"/>
    </source>
</evidence>
<organism evidence="9 10">
    <name type="scientific">Caldimicrobium thiodismutans</name>
    <dbReference type="NCBI Taxonomy" id="1653476"/>
    <lineage>
        <taxon>Bacteria</taxon>
        <taxon>Pseudomonadati</taxon>
        <taxon>Thermodesulfobacteriota</taxon>
        <taxon>Thermodesulfobacteria</taxon>
        <taxon>Thermodesulfobacteriales</taxon>
        <taxon>Thermodesulfobacteriaceae</taxon>
        <taxon>Caldimicrobium</taxon>
    </lineage>
</organism>
<dbReference type="SUPFAM" id="SSF52317">
    <property type="entry name" value="Class I glutamine amidotransferase-like"/>
    <property type="match status" value="1"/>
</dbReference>
<dbReference type="AlphaFoldDB" id="A0A0U5ASF3"/>
<dbReference type="STRING" id="1653476.THC_1508"/>
<evidence type="ECO:0000256" key="2">
    <source>
        <dbReference type="ARBA" id="ARBA00022645"/>
    </source>
</evidence>
<keyword evidence="3" id="KW-0645">Protease</keyword>
<evidence type="ECO:0000256" key="3">
    <source>
        <dbReference type="ARBA" id="ARBA00022670"/>
    </source>
</evidence>
<feature type="domain" description="LD-carboxypeptidase N-terminal" evidence="7">
    <location>
        <begin position="7"/>
        <end position="121"/>
    </location>
</feature>
<dbReference type="InterPro" id="IPR027478">
    <property type="entry name" value="LdcA_N"/>
</dbReference>
<dbReference type="InterPro" id="IPR027461">
    <property type="entry name" value="Carboxypeptidase_A_C_sf"/>
</dbReference>
<dbReference type="InterPro" id="IPR003507">
    <property type="entry name" value="S66_fam"/>
</dbReference>
<dbReference type="RefSeq" id="WP_068515578.1">
    <property type="nucleotide sequence ID" value="NZ_AP014945.1"/>
</dbReference>
<reference evidence="10" key="2">
    <citation type="journal article" date="2016" name="Int. J. Syst. Evol. Microbiol.">
        <title>Caldimicrobium thiodismutans sp. nov., a sulfur-disproportionating bacterium isolated from a hot spring.</title>
        <authorList>
            <person name="Kojima H."/>
            <person name="Umezawa K."/>
            <person name="Fukui M."/>
        </authorList>
    </citation>
    <scope>NUCLEOTIDE SEQUENCE [LARGE SCALE GENOMIC DNA]</scope>
    <source>
        <strain evidence="10">TF1</strain>
    </source>
</reference>
<feature type="active site" description="Charge relay system" evidence="6">
    <location>
        <position position="194"/>
    </location>
</feature>
<evidence type="ECO:0000313" key="10">
    <source>
        <dbReference type="Proteomes" id="UP000068196"/>
    </source>
</evidence>
<keyword evidence="10" id="KW-1185">Reference proteome</keyword>
<dbReference type="GO" id="GO:0004180">
    <property type="term" value="F:carboxypeptidase activity"/>
    <property type="evidence" value="ECO:0007669"/>
    <property type="project" value="UniProtKB-KW"/>
</dbReference>
<dbReference type="OrthoDB" id="9807329at2"/>
<gene>
    <name evidence="9" type="ORF">THC_1508</name>
</gene>
<evidence type="ECO:0000256" key="1">
    <source>
        <dbReference type="ARBA" id="ARBA00010233"/>
    </source>
</evidence>
<dbReference type="Proteomes" id="UP000068196">
    <property type="component" value="Chromosome"/>
</dbReference>
<feature type="active site" description="Charge relay system" evidence="6">
    <location>
        <position position="257"/>
    </location>
</feature>
<sequence length="288" mass="32688">MEESLSIAIIQPSSPPDREPFERGLEVLKKWKIHFKSYVDFVEAQASQKAFLLYELMTSFKFTHLWAVRGGSGAIKLLPYLDEFFGAKAFPVEYLPKLIGFSDITTLHLYFWKKFKKVGLHAPMVVNLPELEKKSLKCLKKILLEDAEAFKIFGLAYRKGYSEGVLIGGNLSILASLCGTPYFPYEEEIILFIEETNEKLYRMERAFLQILYSLPKGALKGVVLGDLGEVKAEDFLKEMEEFIPEHIPVGYGFPFGHTSVNIPLPIGRRACLKISNKRAELCFDGGPF</sequence>
<dbReference type="InterPro" id="IPR040449">
    <property type="entry name" value="Peptidase_S66_N"/>
</dbReference>
<dbReference type="GO" id="GO:0006508">
    <property type="term" value="P:proteolysis"/>
    <property type="evidence" value="ECO:0007669"/>
    <property type="project" value="UniProtKB-KW"/>
</dbReference>
<evidence type="ECO:0000259" key="8">
    <source>
        <dbReference type="Pfam" id="PF17676"/>
    </source>
</evidence>
<dbReference type="Gene3D" id="3.40.50.10740">
    <property type="entry name" value="Class I glutamine amidotransferase-like"/>
    <property type="match status" value="1"/>
</dbReference>
<keyword evidence="5" id="KW-0720">Serine protease</keyword>
<accession>A0A0U5ASF3</accession>
<dbReference type="PANTHER" id="PTHR30237:SF2">
    <property type="entry name" value="MUREIN TETRAPEPTIDE CARBOXYPEPTIDASE"/>
    <property type="match status" value="1"/>
</dbReference>
<dbReference type="Pfam" id="PF17676">
    <property type="entry name" value="Peptidase_S66C"/>
    <property type="match status" value="1"/>
</dbReference>
<keyword evidence="4" id="KW-0378">Hydrolase</keyword>
<dbReference type="InterPro" id="IPR040921">
    <property type="entry name" value="Peptidase_S66C"/>
</dbReference>
<dbReference type="Gene3D" id="3.50.30.60">
    <property type="entry name" value="LD-carboxypeptidase A C-terminal domain-like"/>
    <property type="match status" value="1"/>
</dbReference>
<evidence type="ECO:0000259" key="7">
    <source>
        <dbReference type="Pfam" id="PF02016"/>
    </source>
</evidence>
<evidence type="ECO:0000256" key="4">
    <source>
        <dbReference type="ARBA" id="ARBA00022801"/>
    </source>
</evidence>
<protein>
    <recommendedName>
        <fullName evidence="11">LD-carboxypeptidase</fullName>
    </recommendedName>
</protein>
<dbReference type="SUPFAM" id="SSF141986">
    <property type="entry name" value="LD-carboxypeptidase A C-terminal domain-like"/>
    <property type="match status" value="1"/>
</dbReference>
<reference evidence="9 10" key="1">
    <citation type="journal article" date="2016" name="Int. J. Syst. Evol. Microbiol.">
        <title>Caldimicrobium thiodismutans sp. nov., a sulfur-disproportionating bacterium isolated from a hot spring, and emended description of the genus Caldimicrobium.</title>
        <authorList>
            <person name="Kojima H."/>
            <person name="Umezawa K."/>
            <person name="Fukui M."/>
        </authorList>
    </citation>
    <scope>NUCLEOTIDE SEQUENCE [LARGE SCALE GENOMIC DNA]</scope>
    <source>
        <strain evidence="9 10">TF1</strain>
    </source>
</reference>
<feature type="active site" description="Nucleophile" evidence="6">
    <location>
        <position position="102"/>
    </location>
</feature>
<evidence type="ECO:0000313" key="9">
    <source>
        <dbReference type="EMBL" id="BAU23873.1"/>
    </source>
</evidence>
<dbReference type="Pfam" id="PF02016">
    <property type="entry name" value="Peptidase_S66"/>
    <property type="match status" value="1"/>
</dbReference>
<evidence type="ECO:0000256" key="5">
    <source>
        <dbReference type="ARBA" id="ARBA00022825"/>
    </source>
</evidence>
<dbReference type="GO" id="GO:0008236">
    <property type="term" value="F:serine-type peptidase activity"/>
    <property type="evidence" value="ECO:0007669"/>
    <property type="project" value="UniProtKB-KW"/>
</dbReference>
<dbReference type="CDD" id="cd07025">
    <property type="entry name" value="Peptidase_S66"/>
    <property type="match status" value="1"/>
</dbReference>
<keyword evidence="2" id="KW-0121">Carboxypeptidase</keyword>
<name>A0A0U5ASF3_9BACT</name>
<dbReference type="PANTHER" id="PTHR30237">
    <property type="entry name" value="MURAMOYLTETRAPEPTIDE CARBOXYPEPTIDASE"/>
    <property type="match status" value="1"/>
</dbReference>
<comment type="similarity">
    <text evidence="1">Belongs to the peptidase S66 family.</text>
</comment>
<evidence type="ECO:0008006" key="11">
    <source>
        <dbReference type="Google" id="ProtNLM"/>
    </source>
</evidence>
<dbReference type="InterPro" id="IPR029062">
    <property type="entry name" value="Class_I_gatase-like"/>
</dbReference>
<proteinExistence type="inferred from homology"/>
<dbReference type="EMBL" id="AP014945">
    <property type="protein sequence ID" value="BAU23873.1"/>
    <property type="molecule type" value="Genomic_DNA"/>
</dbReference>
<dbReference type="PIRSF" id="PIRSF028757">
    <property type="entry name" value="LD-carboxypeptidase"/>
    <property type="match status" value="1"/>
</dbReference>
<dbReference type="KEGG" id="cthi:THC_1508"/>